<feature type="compositionally biased region" description="Basic and acidic residues" evidence="1">
    <location>
        <begin position="19"/>
        <end position="37"/>
    </location>
</feature>
<evidence type="ECO:0000313" key="2">
    <source>
        <dbReference type="EMBL" id="ETO69539.1"/>
    </source>
</evidence>
<dbReference type="Proteomes" id="UP000028582">
    <property type="component" value="Unassembled WGS sequence"/>
</dbReference>
<feature type="region of interest" description="Disordered" evidence="1">
    <location>
        <begin position="19"/>
        <end position="51"/>
    </location>
</feature>
<gene>
    <name evidence="2" type="ORF">F444_13903</name>
</gene>
<evidence type="ECO:0000313" key="3">
    <source>
        <dbReference type="Proteomes" id="UP000028582"/>
    </source>
</evidence>
<dbReference type="EMBL" id="ANJA01002534">
    <property type="protein sequence ID" value="ETO69539.1"/>
    <property type="molecule type" value="Genomic_DNA"/>
</dbReference>
<sequence>MKKGQAVILGFGATLKGRERTSQYREAVEKGDAEPAPEKPSSSMWKNIEKK</sequence>
<dbReference type="OrthoDB" id="162199at2759"/>
<accession>A0A080ZSC8</accession>
<reference evidence="2 3" key="1">
    <citation type="submission" date="2013-11" db="EMBL/GenBank/DDBJ databases">
        <title>The Genome Sequence of Phytophthora parasitica P1976.</title>
        <authorList>
            <consortium name="The Broad Institute Genomics Platform"/>
            <person name="Russ C."/>
            <person name="Tyler B."/>
            <person name="Panabieres F."/>
            <person name="Shan W."/>
            <person name="Tripathy S."/>
            <person name="Grunwald N."/>
            <person name="Machado M."/>
            <person name="Johnson C.S."/>
            <person name="Walker B."/>
            <person name="Young S."/>
            <person name="Zeng Q."/>
            <person name="Gargeya S."/>
            <person name="Fitzgerald M."/>
            <person name="Haas B."/>
            <person name="Abouelleil A."/>
            <person name="Allen A.W."/>
            <person name="Alvarado L."/>
            <person name="Arachchi H.M."/>
            <person name="Berlin A.M."/>
            <person name="Chapman S.B."/>
            <person name="Gainer-Dewar J."/>
            <person name="Goldberg J."/>
            <person name="Griggs A."/>
            <person name="Gujja S."/>
            <person name="Hansen M."/>
            <person name="Howarth C."/>
            <person name="Imamovic A."/>
            <person name="Ireland A."/>
            <person name="Larimer J."/>
            <person name="McCowan C."/>
            <person name="Murphy C."/>
            <person name="Pearson M."/>
            <person name="Poon T.W."/>
            <person name="Priest M."/>
            <person name="Roberts A."/>
            <person name="Saif S."/>
            <person name="Shea T."/>
            <person name="Sisk P."/>
            <person name="Sykes S."/>
            <person name="Wortman J."/>
            <person name="Nusbaum C."/>
            <person name="Birren B."/>
        </authorList>
    </citation>
    <scope>NUCLEOTIDE SEQUENCE [LARGE SCALE GENOMIC DNA]</scope>
    <source>
        <strain evidence="2 3">P1976</strain>
    </source>
</reference>
<organism evidence="2 3">
    <name type="scientific">Phytophthora nicotianae P1976</name>
    <dbReference type="NCBI Taxonomy" id="1317066"/>
    <lineage>
        <taxon>Eukaryota</taxon>
        <taxon>Sar</taxon>
        <taxon>Stramenopiles</taxon>
        <taxon>Oomycota</taxon>
        <taxon>Peronosporomycetes</taxon>
        <taxon>Peronosporales</taxon>
        <taxon>Peronosporaceae</taxon>
        <taxon>Phytophthora</taxon>
    </lineage>
</organism>
<proteinExistence type="predicted"/>
<evidence type="ECO:0000256" key="1">
    <source>
        <dbReference type="SAM" id="MobiDB-lite"/>
    </source>
</evidence>
<name>A0A080ZSC8_PHYNI</name>
<protein>
    <submittedName>
        <fullName evidence="2">Uncharacterized protein</fullName>
    </submittedName>
</protein>
<dbReference type="AlphaFoldDB" id="A0A080ZSC8"/>
<comment type="caution">
    <text evidence="2">The sequence shown here is derived from an EMBL/GenBank/DDBJ whole genome shotgun (WGS) entry which is preliminary data.</text>
</comment>